<dbReference type="AlphaFoldDB" id="A0A4Y8WNZ5"/>
<reference evidence="1 2" key="1">
    <citation type="submission" date="2019-03" db="EMBL/GenBank/DDBJ databases">
        <title>Porphyromonas levii Isolated from the Uterus of Dairy Cows.</title>
        <authorList>
            <person name="Francis A.M."/>
        </authorList>
    </citation>
    <scope>NUCLEOTIDE SEQUENCE [LARGE SCALE GENOMIC DNA]</scope>
    <source>
        <strain evidence="1 2">AF5678</strain>
    </source>
</reference>
<dbReference type="Proteomes" id="UP000297225">
    <property type="component" value="Unassembled WGS sequence"/>
</dbReference>
<protein>
    <submittedName>
        <fullName evidence="1">Uncharacterized protein</fullName>
    </submittedName>
</protein>
<dbReference type="OrthoDB" id="1264044at2"/>
<sequence length="257" mass="28278">MIGIRQYIDGKPYEIAEELRAILSICFTRVVEMYAGVGSNLEFKGYAYQRHCIHDFGYTNSNISPLVYLTMSKIDSGEGGGGGGGSYSPPLPPPETPIRKDPCGEAKKFIARTQISDKIKELSAHREAQRGRSIQEEKGYVELSDGTFKPIPAIKDGHTMNVESVVGDKKGYIHTHTTDYEAADGYINKPIQIFSDTDVEEFIVILQDAAKKGIPPEEIYGAVITDGGTYILRYGGNSKTLSKDIGNINWNHSTATF</sequence>
<dbReference type="RefSeq" id="WP_134849205.1">
    <property type="nucleotide sequence ID" value="NZ_JADRFT010000007.1"/>
</dbReference>
<name>A0A4Y8WNZ5_9PORP</name>
<organism evidence="1 2">
    <name type="scientific">Porphyromonas levii</name>
    <dbReference type="NCBI Taxonomy" id="28114"/>
    <lineage>
        <taxon>Bacteria</taxon>
        <taxon>Pseudomonadati</taxon>
        <taxon>Bacteroidota</taxon>
        <taxon>Bacteroidia</taxon>
        <taxon>Bacteroidales</taxon>
        <taxon>Porphyromonadaceae</taxon>
        <taxon>Porphyromonas</taxon>
    </lineage>
</organism>
<dbReference type="EMBL" id="SPNC01000070">
    <property type="protein sequence ID" value="TFH95018.1"/>
    <property type="molecule type" value="Genomic_DNA"/>
</dbReference>
<proteinExistence type="predicted"/>
<accession>A0A4Y8WNZ5</accession>
<dbReference type="STRING" id="1122973.GCA_000379925_00417"/>
<gene>
    <name evidence="1" type="ORF">E4P47_05425</name>
</gene>
<evidence type="ECO:0000313" key="1">
    <source>
        <dbReference type="EMBL" id="TFH95018.1"/>
    </source>
</evidence>
<comment type="caution">
    <text evidence="1">The sequence shown here is derived from an EMBL/GenBank/DDBJ whole genome shotgun (WGS) entry which is preliminary data.</text>
</comment>
<evidence type="ECO:0000313" key="2">
    <source>
        <dbReference type="Proteomes" id="UP000297225"/>
    </source>
</evidence>
<keyword evidence="2" id="KW-1185">Reference proteome</keyword>